<organism evidence="2 3">
    <name type="scientific">Rhododendron simsii</name>
    <name type="common">Sims's rhododendron</name>
    <dbReference type="NCBI Taxonomy" id="118357"/>
    <lineage>
        <taxon>Eukaryota</taxon>
        <taxon>Viridiplantae</taxon>
        <taxon>Streptophyta</taxon>
        <taxon>Embryophyta</taxon>
        <taxon>Tracheophyta</taxon>
        <taxon>Spermatophyta</taxon>
        <taxon>Magnoliopsida</taxon>
        <taxon>eudicotyledons</taxon>
        <taxon>Gunneridae</taxon>
        <taxon>Pentapetalae</taxon>
        <taxon>asterids</taxon>
        <taxon>Ericales</taxon>
        <taxon>Ericaceae</taxon>
        <taxon>Ericoideae</taxon>
        <taxon>Rhodoreae</taxon>
        <taxon>Rhododendron</taxon>
    </lineage>
</organism>
<evidence type="ECO:0000313" key="3">
    <source>
        <dbReference type="Proteomes" id="UP000626092"/>
    </source>
</evidence>
<dbReference type="SUPFAM" id="SSF51182">
    <property type="entry name" value="RmlC-like cupins"/>
    <property type="match status" value="1"/>
</dbReference>
<accession>A0A834M1T5</accession>
<dbReference type="Proteomes" id="UP000626092">
    <property type="component" value="Unassembled WGS sequence"/>
</dbReference>
<sequence>MQSLNKKKNSSERKLERERDKEMGRIASALLLLVLALCCAVATVKGYNHHEGGEGGERRERERMFLLRDMKRVVRTDAGEMKVVRSTHRWISDWPNINVGFVTMEPNSLFIPQYLDSDLILFIRRGEARVGSIYKDELIEKRLNCGDVYRIPAGSTFYLVNTADGQQLHVICSIEKSDSIGWGTFQSFFIGGGSNPTSILAGFERSTLSTALNVSESQVSQIMTRQKSGPIIPLSNSHSDSHPSRVWTQFLEMKHYERVQCLKRMVQVHEEATEQGEELIMWSFKKLLGSVGKDEGRSSRPDSYNLFNRKPDFENDYGSSVVVDQSVYSPLRQSGVGLYLVNLTAGSMMAPHLNPTATEYGIVLRGSGRIQIVFPNGTLAMNAKVSEGDVFWIPRYFPFCQIASHSGPFEFFGFTTSARRNRPQFLVGSNSVLQSMKGPALAAAFGVSEERLERIVNAQSESTILPSGSSEEEKVKNERIPAEPIWSFGFLSNK</sequence>
<dbReference type="CDD" id="cd02245">
    <property type="entry name" value="cupin_7S_vicilin-like_C"/>
    <property type="match status" value="1"/>
</dbReference>
<evidence type="ECO:0000313" key="2">
    <source>
        <dbReference type="EMBL" id="KAF7153958.1"/>
    </source>
</evidence>
<dbReference type="InterPro" id="IPR011051">
    <property type="entry name" value="RmlC_Cupin_sf"/>
</dbReference>
<dbReference type="InterPro" id="IPR050253">
    <property type="entry name" value="Seed_Storage-Functional"/>
</dbReference>
<dbReference type="Pfam" id="PF00190">
    <property type="entry name" value="Cupin_1"/>
    <property type="match status" value="2"/>
</dbReference>
<name>A0A834M1T5_RHOSS</name>
<dbReference type="Gene3D" id="2.60.120.10">
    <property type="entry name" value="Jelly Rolls"/>
    <property type="match status" value="2"/>
</dbReference>
<dbReference type="AlphaFoldDB" id="A0A834M1T5"/>
<dbReference type="InterPro" id="IPR006045">
    <property type="entry name" value="Cupin_1"/>
</dbReference>
<protein>
    <recommendedName>
        <fullName evidence="1">Cupin type-1 domain-containing protein</fullName>
    </recommendedName>
</protein>
<feature type="domain" description="Cupin type-1" evidence="1">
    <location>
        <begin position="304"/>
        <end position="453"/>
    </location>
</feature>
<dbReference type="PANTHER" id="PTHR31189:SF2">
    <property type="entry name" value="RMLC-LIKE CUPINS SUPERFAMILY PROTEIN"/>
    <property type="match status" value="1"/>
</dbReference>
<dbReference type="PANTHER" id="PTHR31189">
    <property type="entry name" value="OS03G0336100 PROTEIN-RELATED"/>
    <property type="match status" value="1"/>
</dbReference>
<evidence type="ECO:0000259" key="1">
    <source>
        <dbReference type="SMART" id="SM00835"/>
    </source>
</evidence>
<proteinExistence type="predicted"/>
<gene>
    <name evidence="2" type="ORF">RHSIM_Rhsim01G0219800</name>
</gene>
<reference evidence="2" key="1">
    <citation type="submission" date="2019-11" db="EMBL/GenBank/DDBJ databases">
        <authorList>
            <person name="Liu Y."/>
            <person name="Hou J."/>
            <person name="Li T.-Q."/>
            <person name="Guan C.-H."/>
            <person name="Wu X."/>
            <person name="Wu H.-Z."/>
            <person name="Ling F."/>
            <person name="Zhang R."/>
            <person name="Shi X.-G."/>
            <person name="Ren J.-P."/>
            <person name="Chen E.-F."/>
            <person name="Sun J.-M."/>
        </authorList>
    </citation>
    <scope>NUCLEOTIDE SEQUENCE</scope>
    <source>
        <strain evidence="2">Adult_tree_wgs_1</strain>
        <tissue evidence="2">Leaves</tissue>
    </source>
</reference>
<feature type="domain" description="Cupin type-1" evidence="1">
    <location>
        <begin position="65"/>
        <end position="220"/>
    </location>
</feature>
<dbReference type="SMART" id="SM00835">
    <property type="entry name" value="Cupin_1"/>
    <property type="match status" value="2"/>
</dbReference>
<keyword evidence="3" id="KW-1185">Reference proteome</keyword>
<dbReference type="CDD" id="cd02244">
    <property type="entry name" value="cupin_7S_vicilin-like_N"/>
    <property type="match status" value="1"/>
</dbReference>
<comment type="caution">
    <text evidence="2">The sequence shown here is derived from an EMBL/GenBank/DDBJ whole genome shotgun (WGS) entry which is preliminary data.</text>
</comment>
<dbReference type="EMBL" id="WJXA01000001">
    <property type="protein sequence ID" value="KAF7153958.1"/>
    <property type="molecule type" value="Genomic_DNA"/>
</dbReference>
<dbReference type="InterPro" id="IPR014710">
    <property type="entry name" value="RmlC-like_jellyroll"/>
</dbReference>
<dbReference type="OrthoDB" id="2019862at2759"/>